<protein>
    <submittedName>
        <fullName evidence="2">Uncharacterized protein</fullName>
    </submittedName>
</protein>
<gene>
    <name evidence="2" type="ORF">EB796_001710</name>
</gene>
<evidence type="ECO:0000256" key="1">
    <source>
        <dbReference type="SAM" id="MobiDB-lite"/>
    </source>
</evidence>
<name>A0A7J7KPM3_BUGNE</name>
<evidence type="ECO:0000313" key="3">
    <source>
        <dbReference type="Proteomes" id="UP000593567"/>
    </source>
</evidence>
<reference evidence="2" key="1">
    <citation type="submission" date="2020-06" db="EMBL/GenBank/DDBJ databases">
        <title>Draft genome of Bugula neritina, a colonial animal packing powerful symbionts and potential medicines.</title>
        <authorList>
            <person name="Rayko M."/>
        </authorList>
    </citation>
    <scope>NUCLEOTIDE SEQUENCE [LARGE SCALE GENOMIC DNA]</scope>
    <source>
        <strain evidence="2">Kwan_BN1</strain>
    </source>
</reference>
<evidence type="ECO:0000313" key="2">
    <source>
        <dbReference type="EMBL" id="KAF6040023.1"/>
    </source>
</evidence>
<dbReference type="AlphaFoldDB" id="A0A7J7KPM3"/>
<dbReference type="EMBL" id="VXIV02000188">
    <property type="protein sequence ID" value="KAF6040023.1"/>
    <property type="molecule type" value="Genomic_DNA"/>
</dbReference>
<comment type="caution">
    <text evidence="2">The sequence shown here is derived from an EMBL/GenBank/DDBJ whole genome shotgun (WGS) entry which is preliminary data.</text>
</comment>
<organism evidence="2 3">
    <name type="scientific">Bugula neritina</name>
    <name type="common">Brown bryozoan</name>
    <name type="synonym">Sertularia neritina</name>
    <dbReference type="NCBI Taxonomy" id="10212"/>
    <lineage>
        <taxon>Eukaryota</taxon>
        <taxon>Metazoa</taxon>
        <taxon>Spiralia</taxon>
        <taxon>Lophotrochozoa</taxon>
        <taxon>Bryozoa</taxon>
        <taxon>Gymnolaemata</taxon>
        <taxon>Cheilostomatida</taxon>
        <taxon>Flustrina</taxon>
        <taxon>Buguloidea</taxon>
        <taxon>Bugulidae</taxon>
        <taxon>Bugula</taxon>
    </lineage>
</organism>
<proteinExistence type="predicted"/>
<feature type="compositionally biased region" description="Low complexity" evidence="1">
    <location>
        <begin position="124"/>
        <end position="146"/>
    </location>
</feature>
<accession>A0A7J7KPM3</accession>
<sequence>MKIKFKLGTMEISPSITRCASQNTSCVECMCLMTLIQEHVSAKHSMMDAVYFELSEWQQSGYKQTIKWTLECDRCDYKSTSKALMFEHIANHQLLEDTVHRLGQSAPGMSPHAPSATHLTSHNSLPTSLHSTPPPTSTKTSSSSTSKPRKKNVPFKADIFHKKYLQPPKLSHKLAPYLTSNKMEPVEITSPVSAVYSPETLSDHTQSLVDSSRESDGTATVEVTNKTAEEVVIKMDEEDIADGLGNQTDMLADNSFQFNNGFHPIGEFSLEAFGDLERSKNASHARRSYTVSEKLFLLDKSNEMGMTTVAKAFRIDRSLLQRWRLSRDKLEKACQFNAHAIKLKTEDYNRSRLLLSQNKAGKLMQDDVENADKALERVDNSQVAPSVPLLNTGLSKTL</sequence>
<keyword evidence="3" id="KW-1185">Reference proteome</keyword>
<feature type="region of interest" description="Disordered" evidence="1">
    <location>
        <begin position="103"/>
        <end position="152"/>
    </location>
</feature>
<dbReference type="Proteomes" id="UP000593567">
    <property type="component" value="Unassembled WGS sequence"/>
</dbReference>